<dbReference type="FunFam" id="3.40.50.300:FF:000721">
    <property type="entry name" value="DNA replication ATP-dependent helicase/nuclease DNA2"/>
    <property type="match status" value="1"/>
</dbReference>
<evidence type="ECO:0000256" key="11">
    <source>
        <dbReference type="ARBA" id="ARBA00022759"/>
    </source>
</evidence>
<feature type="compositionally biased region" description="Basic and acidic residues" evidence="23">
    <location>
        <begin position="81"/>
        <end position="92"/>
    </location>
</feature>
<feature type="region of interest" description="Disordered" evidence="23">
    <location>
        <begin position="232"/>
        <end position="255"/>
    </location>
</feature>
<dbReference type="GO" id="GO:0005524">
    <property type="term" value="F:ATP binding"/>
    <property type="evidence" value="ECO:0007669"/>
    <property type="project" value="UniProtKB-KW"/>
</dbReference>
<evidence type="ECO:0000256" key="22">
    <source>
        <dbReference type="ARBA" id="ARBA00047995"/>
    </source>
</evidence>
<dbReference type="GO" id="GO:0003677">
    <property type="term" value="F:DNA binding"/>
    <property type="evidence" value="ECO:0007669"/>
    <property type="project" value="UniProtKB-KW"/>
</dbReference>
<evidence type="ECO:0000256" key="21">
    <source>
        <dbReference type="ARBA" id="ARBA00023268"/>
    </source>
</evidence>
<keyword evidence="15" id="KW-0067">ATP-binding</keyword>
<dbReference type="GO" id="GO:0035861">
    <property type="term" value="C:site of double-strand break"/>
    <property type="evidence" value="ECO:0007669"/>
    <property type="project" value="UniProtKB-ARBA"/>
</dbReference>
<keyword evidence="14" id="KW-0347">Helicase</keyword>
<keyword evidence="28" id="KW-1185">Reference proteome</keyword>
<evidence type="ECO:0000256" key="3">
    <source>
        <dbReference type="ARBA" id="ARBA00007913"/>
    </source>
</evidence>
<dbReference type="Pfam" id="PF08696">
    <property type="entry name" value="Dna2"/>
    <property type="match status" value="1"/>
</dbReference>
<feature type="compositionally biased region" description="Polar residues" evidence="23">
    <location>
        <begin position="110"/>
        <end position="119"/>
    </location>
</feature>
<evidence type="ECO:0000256" key="19">
    <source>
        <dbReference type="ARBA" id="ARBA00023204"/>
    </source>
</evidence>
<feature type="region of interest" description="Disordered" evidence="23">
    <location>
        <begin position="296"/>
        <end position="316"/>
    </location>
</feature>
<dbReference type="GO" id="GO:0000014">
    <property type="term" value="F:single-stranded DNA endodeoxyribonuclease activity"/>
    <property type="evidence" value="ECO:0007669"/>
    <property type="project" value="UniProtKB-ARBA"/>
</dbReference>
<evidence type="ECO:0000313" key="28">
    <source>
        <dbReference type="Proteomes" id="UP000190831"/>
    </source>
</evidence>
<keyword evidence="17" id="KW-0411">Iron-sulfur</keyword>
<dbReference type="GO" id="GO:0016887">
    <property type="term" value="F:ATP hydrolysis activity"/>
    <property type="evidence" value="ECO:0007669"/>
    <property type="project" value="RHEA"/>
</dbReference>
<feature type="compositionally biased region" description="Basic and acidic residues" evidence="23">
    <location>
        <begin position="296"/>
        <end position="307"/>
    </location>
</feature>
<dbReference type="InterPro" id="IPR014808">
    <property type="entry name" value="DNA_replication_fac_Dna2_N"/>
</dbReference>
<evidence type="ECO:0000256" key="13">
    <source>
        <dbReference type="ARBA" id="ARBA00022801"/>
    </source>
</evidence>
<keyword evidence="6" id="KW-0004">4Fe-4S</keyword>
<keyword evidence="11" id="KW-0255">Endonuclease</keyword>
<evidence type="ECO:0000256" key="10">
    <source>
        <dbReference type="ARBA" id="ARBA00022741"/>
    </source>
</evidence>
<evidence type="ECO:0000256" key="12">
    <source>
        <dbReference type="ARBA" id="ARBA00022763"/>
    </source>
</evidence>
<dbReference type="InterPro" id="IPR011604">
    <property type="entry name" value="PDDEXK-like_dom_sf"/>
</dbReference>
<dbReference type="GO" id="GO:0017116">
    <property type="term" value="F:single-stranded DNA helicase activity"/>
    <property type="evidence" value="ECO:0007669"/>
    <property type="project" value="InterPro"/>
</dbReference>
<dbReference type="GO" id="GO:0005634">
    <property type="term" value="C:nucleus"/>
    <property type="evidence" value="ECO:0007669"/>
    <property type="project" value="UniProtKB-SubCell"/>
</dbReference>
<comment type="catalytic activity">
    <reaction evidence="22">
        <text>ATP + H2O = ADP + phosphate + H(+)</text>
        <dbReference type="Rhea" id="RHEA:13065"/>
        <dbReference type="ChEBI" id="CHEBI:15377"/>
        <dbReference type="ChEBI" id="CHEBI:15378"/>
        <dbReference type="ChEBI" id="CHEBI:30616"/>
        <dbReference type="ChEBI" id="CHEBI:43474"/>
        <dbReference type="ChEBI" id="CHEBI:456216"/>
        <dbReference type="EC" id="3.6.4.12"/>
    </reaction>
</comment>
<keyword evidence="21" id="KW-0511">Multifunctional enzyme</keyword>
<dbReference type="STRING" id="4955.A0A1G4MJ74"/>
<proteinExistence type="inferred from homology"/>
<dbReference type="FunFam" id="3.40.50.300:FF:000789">
    <property type="entry name" value="DNA replication ATP-dependent helicase/nuclease DNA2"/>
    <property type="match status" value="1"/>
</dbReference>
<dbReference type="Pfam" id="PF13087">
    <property type="entry name" value="AAA_12"/>
    <property type="match status" value="1"/>
</dbReference>
<dbReference type="SUPFAM" id="SSF52540">
    <property type="entry name" value="P-loop containing nucleoside triphosphate hydrolases"/>
    <property type="match status" value="1"/>
</dbReference>
<feature type="domain" description="DNA2/NAM7 helicase helicase" evidence="25">
    <location>
        <begin position="1129"/>
        <end position="1200"/>
    </location>
</feature>
<dbReference type="Gene3D" id="3.40.50.300">
    <property type="entry name" value="P-loop containing nucleotide triphosphate hydrolases"/>
    <property type="match status" value="3"/>
</dbReference>
<dbReference type="Pfam" id="PF13086">
    <property type="entry name" value="AAA_11"/>
    <property type="match status" value="2"/>
</dbReference>
<evidence type="ECO:0000256" key="6">
    <source>
        <dbReference type="ARBA" id="ARBA00022485"/>
    </source>
</evidence>
<feature type="compositionally biased region" description="Basic and acidic residues" evidence="23">
    <location>
        <begin position="183"/>
        <end position="197"/>
    </location>
</feature>
<keyword evidence="18" id="KW-0238">DNA-binding</keyword>
<keyword evidence="16" id="KW-0408">Iron</keyword>
<evidence type="ECO:0000256" key="1">
    <source>
        <dbReference type="ARBA" id="ARBA00001966"/>
    </source>
</evidence>
<evidence type="ECO:0000256" key="4">
    <source>
        <dbReference type="ARBA" id="ARBA00012551"/>
    </source>
</evidence>
<dbReference type="InterPro" id="IPR027417">
    <property type="entry name" value="P-loop_NTPase"/>
</dbReference>
<accession>A0A1G4MJ74</accession>
<keyword evidence="13" id="KW-0378">Hydrolase</keyword>
<dbReference type="EMBL" id="LT598491">
    <property type="protein sequence ID" value="SCW03881.1"/>
    <property type="molecule type" value="Genomic_DNA"/>
</dbReference>
<evidence type="ECO:0000256" key="17">
    <source>
        <dbReference type="ARBA" id="ARBA00023014"/>
    </source>
</evidence>
<feature type="compositionally biased region" description="Polar residues" evidence="23">
    <location>
        <begin position="30"/>
        <end position="43"/>
    </location>
</feature>
<feature type="compositionally biased region" description="Polar residues" evidence="23">
    <location>
        <begin position="56"/>
        <end position="79"/>
    </location>
</feature>
<gene>
    <name evidence="27" type="ORF">LAFE_0H01090G</name>
</gene>
<evidence type="ECO:0000256" key="5">
    <source>
        <dbReference type="ARBA" id="ARBA00021516"/>
    </source>
</evidence>
<evidence type="ECO:0000259" key="25">
    <source>
        <dbReference type="Pfam" id="PF13086"/>
    </source>
</evidence>
<dbReference type="GO" id="GO:0006273">
    <property type="term" value="P:lagging strand elongation"/>
    <property type="evidence" value="ECO:0007669"/>
    <property type="project" value="UniProtKB-ARBA"/>
</dbReference>
<keyword evidence="7" id="KW-0235">DNA replication</keyword>
<evidence type="ECO:0000256" key="7">
    <source>
        <dbReference type="ARBA" id="ARBA00022705"/>
    </source>
</evidence>
<dbReference type="InterPro" id="IPR026851">
    <property type="entry name" value="Dna2/JHS1_DEXXQ-box"/>
</dbReference>
<evidence type="ECO:0000313" key="27">
    <source>
        <dbReference type="EMBL" id="SCW03881.1"/>
    </source>
</evidence>
<dbReference type="GO" id="GO:0046872">
    <property type="term" value="F:metal ion binding"/>
    <property type="evidence" value="ECO:0007669"/>
    <property type="project" value="UniProtKB-KW"/>
</dbReference>
<evidence type="ECO:0000256" key="2">
    <source>
        <dbReference type="ARBA" id="ARBA00004123"/>
    </source>
</evidence>
<feature type="region of interest" description="Disordered" evidence="23">
    <location>
        <begin position="183"/>
        <end position="209"/>
    </location>
</feature>
<dbReference type="EC" id="3.6.4.12" evidence="4"/>
<protein>
    <recommendedName>
        <fullName evidence="5">DNA replication ATP-dependent helicase/nuclease DNA2</fullName>
        <ecNumber evidence="4">3.6.4.12</ecNumber>
    </recommendedName>
</protein>
<feature type="region of interest" description="Disordered" evidence="23">
    <location>
        <begin position="1"/>
        <end position="126"/>
    </location>
</feature>
<dbReference type="InterPro" id="IPR041679">
    <property type="entry name" value="DNA2/NAM7-like_C"/>
</dbReference>
<organism evidence="27 28">
    <name type="scientific">Lachancea fermentati</name>
    <name type="common">Zygosaccharomyces fermentati</name>
    <dbReference type="NCBI Taxonomy" id="4955"/>
    <lineage>
        <taxon>Eukaryota</taxon>
        <taxon>Fungi</taxon>
        <taxon>Dikarya</taxon>
        <taxon>Ascomycota</taxon>
        <taxon>Saccharomycotina</taxon>
        <taxon>Saccharomycetes</taxon>
        <taxon>Saccharomycetales</taxon>
        <taxon>Saccharomycetaceae</taxon>
        <taxon>Lachancea</taxon>
    </lineage>
</organism>
<dbReference type="InterPro" id="IPR041677">
    <property type="entry name" value="DNA2/NAM7_AAA_11"/>
</dbReference>
<dbReference type="OrthoDB" id="6513042at2759"/>
<reference evidence="27 28" key="1">
    <citation type="submission" date="2016-03" db="EMBL/GenBank/DDBJ databases">
        <authorList>
            <person name="Devillers H."/>
        </authorList>
    </citation>
    <scope>NUCLEOTIDE SEQUENCE [LARGE SCALE GENOMIC DNA]</scope>
    <source>
        <strain evidence="27">CBS 6772</strain>
    </source>
</reference>
<comment type="cofactor">
    <cofactor evidence="1">
        <name>[4Fe-4S] cluster</name>
        <dbReference type="ChEBI" id="CHEBI:49883"/>
    </cofactor>
</comment>
<keyword evidence="10" id="KW-0547">Nucleotide-binding</keyword>
<comment type="subcellular location">
    <subcellularLocation>
        <location evidence="2">Nucleus</location>
    </subcellularLocation>
</comment>
<keyword evidence="9" id="KW-0479">Metal-binding</keyword>
<evidence type="ECO:0000256" key="14">
    <source>
        <dbReference type="ARBA" id="ARBA00022806"/>
    </source>
</evidence>
<dbReference type="CDD" id="cd18041">
    <property type="entry name" value="DEXXQc_DNA2"/>
    <property type="match status" value="1"/>
</dbReference>
<dbReference type="InterPro" id="IPR050534">
    <property type="entry name" value="Coronavir_polyprotein_1ab"/>
</dbReference>
<feature type="domain" description="DNA replication factor Dna2 N-terminal" evidence="24">
    <location>
        <begin position="434"/>
        <end position="644"/>
    </location>
</feature>
<dbReference type="PANTHER" id="PTHR43788">
    <property type="entry name" value="DNA2/NAM7 HELICASE FAMILY MEMBER"/>
    <property type="match status" value="1"/>
</dbReference>
<dbReference type="Proteomes" id="UP000190831">
    <property type="component" value="Chromosome H"/>
</dbReference>
<sequence length="1498" mass="169230">MGDNMAKKRTASTFGSPVKAQESDVKSSKKTLSAASNPNNSKLSEVKKKYKFAPINNLSDQQGAQKSVLRSISLSQIRNTKARDDSLKESSDQIKCAKSHPKKEVAPHSKPQSKNQSEAFSEGPSEEVIWQYSPAKVARDFSERDTAYRSSSEESLQQVFKESSTPIVHNKFKSILSFSHIKASDEAEDHQDKDSKRASRRQNSTARNTCTNIGFRTSTRDIEDIINDLEGGFDVRPTPKPVDIPSSPIKMISQPNENDTVHDTNDNYHRWHASSDSLDADDSLIEILTQKFSERKPNAPTLHREGKTNSSLTGKAALHDISSENTSDDMMDNSLIEYLEEHNFTQTKTNAKTKTNTASIEKEIVDVEERFSQNFKVCENTSRNEEKMQDFMERTKLAVRRKGMERLVIIDIQVSNANTKEKTLMCKNDRDDYVPIIVRAPWVYLDYKEGDVVHVIEGDNTDDKRLFSDERDAKTGKINDNLLILNPDILISATSVGGSVECLRRAILNTKLACPTEASIVILIGNIVHELLQNCLQYKVDHSEVTDQYIRENLESIVDAYSIDIIMCNSSKELVVDRVLTDHASNIKVFVEKNVKNDTDNASVTVSGTRTRQVVSFSNIIDIEENIWSPMYGVKGFIDVTVEAKLNQNQKYLAPLELKTGKTKSISHEAQGSIYALLLKDRYEIPVDMFFLFYTKLNDFVKHNILLTSLKHLIMLRNRMTTYLRNHLREIRELSPCETMLPPILASSSCDNCYSLNECMTLNKLCDDGTSEKSGLPKGTYDKITGHLTSNAKRYKEFYSKYDDLISKEESSLNGMNKEIFLIDSKTRESLSGKCLSGLMIAELKEDISNKTFAFTFTRSSESPATPLMTNSQLSKNDMIIVSDEVGHYALCTGRVLDISSSSVTISTKRRLDAHNLKVKGFDRNERQVLRSLLTSDKSTLPGTSNEKTYRIDRNEVQQGLALARYNVLNLFLPPIDEDVLKASNAENPIKRSLGGDLKTRELVVDDKCPKFVPLNEKPLIPYDTNLASEFNEDQIRAIDKVFRAENYALILGMPGTGKTTVIAKIIKEIVSHNKTVLLASYTHSAVDNILIKLKGSGIDIIRLGSHHKVHPEVKEFLVNFDGVERYENLKDLVQKPSVMATTCLGVHDILLTFRKRDFDYVILDEASQVSLPIALGPLRFGAKFILVGDHYQLPPLVKNDAAKATGLEVSLFKMLCDKHPETVVELTYQYRMCGDIMKLSNYLIYNDKLKCGTEEVRNQKLEVPHIAELSKYKSASCSQEWLKDVMQSEKRVIFLDHDGCDGIREISDKDNIRNPGEAELVRQCVAAMTECGIPREAIGVMTMYRAQLRLVKKMFDTDEHKDLEVLTADQFQGRDKQCVIISMVRSNKELNGGSLLRELRRVNVAMTRAKSKLIIIGSKTTIASVDELRDFMAMMDRQNWIYTLTQDCLHCYDIPSFPNSQRRQRAATNEPVFNKNITVTSKFVRDKPVIRDTLNSM</sequence>
<evidence type="ECO:0000256" key="20">
    <source>
        <dbReference type="ARBA" id="ARBA00023242"/>
    </source>
</evidence>
<dbReference type="GO" id="GO:0006302">
    <property type="term" value="P:double-strand break repair"/>
    <property type="evidence" value="ECO:0007669"/>
    <property type="project" value="UniProtKB-ARBA"/>
</dbReference>
<keyword evidence="12" id="KW-0227">DNA damage</keyword>
<feature type="domain" description="DNA2/NAM7 helicase helicase" evidence="25">
    <location>
        <begin position="1031"/>
        <end position="1118"/>
    </location>
</feature>
<evidence type="ECO:0000256" key="23">
    <source>
        <dbReference type="SAM" id="MobiDB-lite"/>
    </source>
</evidence>
<name>A0A1G4MJ74_LACFM</name>
<evidence type="ECO:0000256" key="16">
    <source>
        <dbReference type="ARBA" id="ARBA00023004"/>
    </source>
</evidence>
<dbReference type="PANTHER" id="PTHR43788:SF8">
    <property type="entry name" value="DNA-BINDING PROTEIN SMUBP-2"/>
    <property type="match status" value="1"/>
</dbReference>
<feature type="domain" description="DNA2/NAM7 helicase-like C-terminal" evidence="26">
    <location>
        <begin position="1208"/>
        <end position="1420"/>
    </location>
</feature>
<dbReference type="GO" id="GO:0051539">
    <property type="term" value="F:4 iron, 4 sulfur cluster binding"/>
    <property type="evidence" value="ECO:0007669"/>
    <property type="project" value="UniProtKB-KW"/>
</dbReference>
<dbReference type="InterPro" id="IPR047187">
    <property type="entry name" value="SF1_C_Upf1"/>
</dbReference>
<comment type="similarity">
    <text evidence="3">Belongs to the DNA2/NAM7 helicase family.</text>
</comment>
<dbReference type="GO" id="GO:0043139">
    <property type="term" value="F:5'-3' DNA helicase activity"/>
    <property type="evidence" value="ECO:0007669"/>
    <property type="project" value="TreeGrafter"/>
</dbReference>
<evidence type="ECO:0000256" key="18">
    <source>
        <dbReference type="ARBA" id="ARBA00023125"/>
    </source>
</evidence>
<evidence type="ECO:0000256" key="15">
    <source>
        <dbReference type="ARBA" id="ARBA00022840"/>
    </source>
</evidence>
<keyword evidence="8" id="KW-0540">Nuclease</keyword>
<dbReference type="OMA" id="QCATQEL"/>
<keyword evidence="19" id="KW-0234">DNA repair</keyword>
<keyword evidence="20" id="KW-0539">Nucleus</keyword>
<dbReference type="Gene3D" id="3.90.320.10">
    <property type="match status" value="1"/>
</dbReference>
<evidence type="ECO:0000256" key="9">
    <source>
        <dbReference type="ARBA" id="ARBA00022723"/>
    </source>
</evidence>
<evidence type="ECO:0000259" key="26">
    <source>
        <dbReference type="Pfam" id="PF13087"/>
    </source>
</evidence>
<dbReference type="CDD" id="cd18808">
    <property type="entry name" value="SF1_C_Upf1"/>
    <property type="match status" value="1"/>
</dbReference>
<evidence type="ECO:0000259" key="24">
    <source>
        <dbReference type="Pfam" id="PF08696"/>
    </source>
</evidence>
<evidence type="ECO:0000256" key="8">
    <source>
        <dbReference type="ARBA" id="ARBA00022722"/>
    </source>
</evidence>